<evidence type="ECO:0000313" key="2">
    <source>
        <dbReference type="Proteomes" id="UP001148838"/>
    </source>
</evidence>
<evidence type="ECO:0000313" key="1">
    <source>
        <dbReference type="EMBL" id="KAJ4430212.1"/>
    </source>
</evidence>
<organism evidence="1 2">
    <name type="scientific">Periplaneta americana</name>
    <name type="common">American cockroach</name>
    <name type="synonym">Blatta americana</name>
    <dbReference type="NCBI Taxonomy" id="6978"/>
    <lineage>
        <taxon>Eukaryota</taxon>
        <taxon>Metazoa</taxon>
        <taxon>Ecdysozoa</taxon>
        <taxon>Arthropoda</taxon>
        <taxon>Hexapoda</taxon>
        <taxon>Insecta</taxon>
        <taxon>Pterygota</taxon>
        <taxon>Neoptera</taxon>
        <taxon>Polyneoptera</taxon>
        <taxon>Dictyoptera</taxon>
        <taxon>Blattodea</taxon>
        <taxon>Blattoidea</taxon>
        <taxon>Blattidae</taxon>
        <taxon>Blattinae</taxon>
        <taxon>Periplaneta</taxon>
    </lineage>
</organism>
<comment type="caution">
    <text evidence="1">The sequence shown here is derived from an EMBL/GenBank/DDBJ whole genome shotgun (WGS) entry which is preliminary data.</text>
</comment>
<dbReference type="EMBL" id="JAJSOF020000033">
    <property type="protein sequence ID" value="KAJ4430212.1"/>
    <property type="molecule type" value="Genomic_DNA"/>
</dbReference>
<proteinExistence type="predicted"/>
<name>A0ABQ8S843_PERAM</name>
<accession>A0ABQ8S843</accession>
<reference evidence="1 2" key="1">
    <citation type="journal article" date="2022" name="Allergy">
        <title>Genome assembly and annotation of Periplaneta americana reveal a comprehensive cockroach allergen profile.</title>
        <authorList>
            <person name="Wang L."/>
            <person name="Xiong Q."/>
            <person name="Saelim N."/>
            <person name="Wang L."/>
            <person name="Nong W."/>
            <person name="Wan A.T."/>
            <person name="Shi M."/>
            <person name="Liu X."/>
            <person name="Cao Q."/>
            <person name="Hui J.H.L."/>
            <person name="Sookrung N."/>
            <person name="Leung T.F."/>
            <person name="Tungtrongchitr A."/>
            <person name="Tsui S.K.W."/>
        </authorList>
    </citation>
    <scope>NUCLEOTIDE SEQUENCE [LARGE SCALE GENOMIC DNA]</scope>
    <source>
        <strain evidence="1">PWHHKU_190912</strain>
    </source>
</reference>
<dbReference type="Proteomes" id="UP001148838">
    <property type="component" value="Unassembled WGS sequence"/>
</dbReference>
<gene>
    <name evidence="1" type="ORF">ANN_22423</name>
</gene>
<protein>
    <submittedName>
        <fullName evidence="1">Uncharacterized protein</fullName>
    </submittedName>
</protein>
<sequence length="79" mass="8851">MAGLCEDGNEPLGSFKAISWDHFVGQQGMVNMWTPQQKVQCVLWLAEEKSVTRVQRRVRTWIGGSEDEDPLPGQSGHPI</sequence>
<keyword evidence="2" id="KW-1185">Reference proteome</keyword>